<feature type="domain" description="PB1" evidence="7">
    <location>
        <begin position="6"/>
        <end position="92"/>
    </location>
</feature>
<dbReference type="PROSITE" id="PS51745">
    <property type="entry name" value="PB1"/>
    <property type="match status" value="1"/>
</dbReference>
<dbReference type="InterPro" id="IPR000433">
    <property type="entry name" value="Znf_ZZ"/>
</dbReference>
<dbReference type="AlphaFoldDB" id="A0A8K0D850"/>
<evidence type="ECO:0000259" key="6">
    <source>
        <dbReference type="PROSITE" id="PS50135"/>
    </source>
</evidence>
<name>A0A8K0D850_IGNLU</name>
<reference evidence="8" key="1">
    <citation type="submission" date="2019-08" db="EMBL/GenBank/DDBJ databases">
        <title>The genome of the North American firefly Photinus pyralis.</title>
        <authorList>
            <consortium name="Photinus pyralis genome working group"/>
            <person name="Fallon T.R."/>
            <person name="Sander Lower S.E."/>
            <person name="Weng J.-K."/>
        </authorList>
    </citation>
    <scope>NUCLEOTIDE SEQUENCE</scope>
    <source>
        <strain evidence="8">TRF0915ILg1</strain>
        <tissue evidence="8">Whole body</tissue>
    </source>
</reference>
<dbReference type="GO" id="GO:0016235">
    <property type="term" value="C:aggresome"/>
    <property type="evidence" value="ECO:0007669"/>
    <property type="project" value="TreeGrafter"/>
</dbReference>
<keyword evidence="2 4" id="KW-0863">Zinc-finger</keyword>
<dbReference type="Gene3D" id="3.10.20.90">
    <property type="entry name" value="Phosphatidylinositol 3-kinase Catalytic Subunit, Chain A, domain 1"/>
    <property type="match status" value="1"/>
</dbReference>
<dbReference type="Pfam" id="PF00564">
    <property type="entry name" value="PB1"/>
    <property type="match status" value="1"/>
</dbReference>
<feature type="region of interest" description="Disordered" evidence="5">
    <location>
        <begin position="298"/>
        <end position="367"/>
    </location>
</feature>
<sequence length="448" mass="49985">MASNNMMNLKVFLRDENTSEARRFTVDASVVTSFLFMKEKLQTVFPILRDRDFKITWKDSDGDEITIASDEDFITAFTEMSGNVKVLYVTVIKSNREPIFMMDAEVQDTSYHGPRVICDVCNQLITGFRYKCVQCPDYDLCAGCEHQGHHSDHLMIRVPNNESYMPKCARKFMHHFARNLKKSAYAASKEAYRAAKYASKFTSAKPSTEEEKTDQPQPSTSNTNQSTEERQGGCPFTPGEGINMNDVHALGAMARQHLGPILEALQTQPQPQNNNSNQADQGGLFFDLIRNAVDGFFGAVPESNTTNQQPPSQTQPEKENVPTKDSTQSSQSDSTPMDVENTTRDGPHVTFAPTSQQSENGQQRRDPGWTFVATNQNQASQNSASENSQNAQATAPAFVYHDNPKIAEGLVQLYEMGFSNDNGILTRLLERFEGNVALVVKALIDMKN</sequence>
<dbReference type="PROSITE" id="PS01357">
    <property type="entry name" value="ZF_ZZ_1"/>
    <property type="match status" value="1"/>
</dbReference>
<dbReference type="PROSITE" id="PS50135">
    <property type="entry name" value="ZF_ZZ_2"/>
    <property type="match status" value="1"/>
</dbReference>
<dbReference type="PANTHER" id="PTHR15090:SF0">
    <property type="entry name" value="SEQUESTOSOME-1"/>
    <property type="match status" value="1"/>
</dbReference>
<dbReference type="OrthoDB" id="441278at2759"/>
<protein>
    <recommendedName>
        <fullName evidence="10">Sequestosome-1</fullName>
    </recommendedName>
</protein>
<dbReference type="SUPFAM" id="SSF54277">
    <property type="entry name" value="CAD &amp; PB1 domains"/>
    <property type="match status" value="1"/>
</dbReference>
<dbReference type="Gene3D" id="3.30.60.90">
    <property type="match status" value="1"/>
</dbReference>
<feature type="region of interest" description="Disordered" evidence="5">
    <location>
        <begin position="200"/>
        <end position="243"/>
    </location>
</feature>
<evidence type="ECO:0008006" key="10">
    <source>
        <dbReference type="Google" id="ProtNLM"/>
    </source>
</evidence>
<evidence type="ECO:0000313" key="8">
    <source>
        <dbReference type="EMBL" id="KAF2898398.1"/>
    </source>
</evidence>
<dbReference type="GO" id="GO:0008270">
    <property type="term" value="F:zinc ion binding"/>
    <property type="evidence" value="ECO:0007669"/>
    <property type="project" value="UniProtKB-KW"/>
</dbReference>
<evidence type="ECO:0000256" key="4">
    <source>
        <dbReference type="PROSITE-ProRule" id="PRU00228"/>
    </source>
</evidence>
<evidence type="ECO:0000256" key="3">
    <source>
        <dbReference type="ARBA" id="ARBA00022833"/>
    </source>
</evidence>
<dbReference type="InterPro" id="IPR053793">
    <property type="entry name" value="PB1-like"/>
</dbReference>
<dbReference type="GO" id="GO:0035973">
    <property type="term" value="P:aggrephagy"/>
    <property type="evidence" value="ECO:0007669"/>
    <property type="project" value="TreeGrafter"/>
</dbReference>
<keyword evidence="9" id="KW-1185">Reference proteome</keyword>
<evidence type="ECO:0000256" key="1">
    <source>
        <dbReference type="ARBA" id="ARBA00022723"/>
    </source>
</evidence>
<feature type="compositionally biased region" description="Low complexity" evidence="5">
    <location>
        <begin position="325"/>
        <end position="335"/>
    </location>
</feature>
<dbReference type="InterPro" id="IPR043145">
    <property type="entry name" value="Znf_ZZ_sf"/>
</dbReference>
<comment type="caution">
    <text evidence="8">The sequence shown here is derived from an EMBL/GenBank/DDBJ whole genome shotgun (WGS) entry which is preliminary data.</text>
</comment>
<feature type="compositionally biased region" description="Low complexity" evidence="5">
    <location>
        <begin position="303"/>
        <end position="315"/>
    </location>
</feature>
<dbReference type="GO" id="GO:0070530">
    <property type="term" value="F:K63-linked polyubiquitin modification-dependent protein binding"/>
    <property type="evidence" value="ECO:0007669"/>
    <property type="project" value="TreeGrafter"/>
</dbReference>
<dbReference type="InterPro" id="IPR000270">
    <property type="entry name" value="PB1_dom"/>
</dbReference>
<dbReference type="Pfam" id="PF00569">
    <property type="entry name" value="ZZ"/>
    <property type="match status" value="1"/>
</dbReference>
<dbReference type="SUPFAM" id="SSF57850">
    <property type="entry name" value="RING/U-box"/>
    <property type="match status" value="1"/>
</dbReference>
<dbReference type="GO" id="GO:0000423">
    <property type="term" value="P:mitophagy"/>
    <property type="evidence" value="ECO:0007669"/>
    <property type="project" value="TreeGrafter"/>
</dbReference>
<keyword evidence="3" id="KW-0862">Zinc</keyword>
<keyword evidence="1" id="KW-0479">Metal-binding</keyword>
<dbReference type="InterPro" id="IPR009060">
    <property type="entry name" value="UBA-like_sf"/>
</dbReference>
<dbReference type="EMBL" id="VTPC01003531">
    <property type="protein sequence ID" value="KAF2898398.1"/>
    <property type="molecule type" value="Genomic_DNA"/>
</dbReference>
<dbReference type="GO" id="GO:0005080">
    <property type="term" value="F:protein kinase C binding"/>
    <property type="evidence" value="ECO:0007669"/>
    <property type="project" value="TreeGrafter"/>
</dbReference>
<feature type="compositionally biased region" description="Polar residues" evidence="5">
    <location>
        <begin position="215"/>
        <end position="226"/>
    </location>
</feature>
<dbReference type="GO" id="GO:0044753">
    <property type="term" value="C:amphisome"/>
    <property type="evidence" value="ECO:0007669"/>
    <property type="project" value="TreeGrafter"/>
</dbReference>
<proteinExistence type="predicted"/>
<feature type="domain" description="ZZ-type" evidence="6">
    <location>
        <begin position="113"/>
        <end position="163"/>
    </location>
</feature>
<dbReference type="Proteomes" id="UP000801492">
    <property type="component" value="Unassembled WGS sequence"/>
</dbReference>
<dbReference type="CDD" id="cd02340">
    <property type="entry name" value="ZZ_NBR1_like"/>
    <property type="match status" value="1"/>
</dbReference>
<evidence type="ECO:0000313" key="9">
    <source>
        <dbReference type="Proteomes" id="UP000801492"/>
    </source>
</evidence>
<dbReference type="PANTHER" id="PTHR15090">
    <property type="entry name" value="SEQUESTOSOME 1-RELATED"/>
    <property type="match status" value="1"/>
</dbReference>
<accession>A0A8K0D850</accession>
<evidence type="ECO:0000256" key="5">
    <source>
        <dbReference type="SAM" id="MobiDB-lite"/>
    </source>
</evidence>
<feature type="compositionally biased region" description="Polar residues" evidence="5">
    <location>
        <begin position="352"/>
        <end position="361"/>
    </location>
</feature>
<dbReference type="InterPro" id="IPR052260">
    <property type="entry name" value="Autophagy_Rcpt_SigReg"/>
</dbReference>
<dbReference type="Gene3D" id="1.10.8.10">
    <property type="entry name" value="DNA helicase RuvA subunit, C-terminal domain"/>
    <property type="match status" value="1"/>
</dbReference>
<dbReference type="SMART" id="SM00291">
    <property type="entry name" value="ZnF_ZZ"/>
    <property type="match status" value="1"/>
</dbReference>
<evidence type="ECO:0000256" key="2">
    <source>
        <dbReference type="ARBA" id="ARBA00022771"/>
    </source>
</evidence>
<dbReference type="SUPFAM" id="SSF46934">
    <property type="entry name" value="UBA-like"/>
    <property type="match status" value="1"/>
</dbReference>
<dbReference type="GO" id="GO:0007032">
    <property type="term" value="P:endosome organization"/>
    <property type="evidence" value="ECO:0007669"/>
    <property type="project" value="TreeGrafter"/>
</dbReference>
<dbReference type="FunFam" id="3.10.20.90:FF:000320">
    <property type="entry name" value="Predicted protein"/>
    <property type="match status" value="1"/>
</dbReference>
<evidence type="ECO:0000259" key="7">
    <source>
        <dbReference type="PROSITE" id="PS51745"/>
    </source>
</evidence>
<gene>
    <name evidence="8" type="ORF">ILUMI_07778</name>
</gene>
<organism evidence="8 9">
    <name type="scientific">Ignelater luminosus</name>
    <name type="common">Cucubano</name>
    <name type="synonym">Pyrophorus luminosus</name>
    <dbReference type="NCBI Taxonomy" id="2038154"/>
    <lineage>
        <taxon>Eukaryota</taxon>
        <taxon>Metazoa</taxon>
        <taxon>Ecdysozoa</taxon>
        <taxon>Arthropoda</taxon>
        <taxon>Hexapoda</taxon>
        <taxon>Insecta</taxon>
        <taxon>Pterygota</taxon>
        <taxon>Neoptera</taxon>
        <taxon>Endopterygota</taxon>
        <taxon>Coleoptera</taxon>
        <taxon>Polyphaga</taxon>
        <taxon>Elateriformia</taxon>
        <taxon>Elateroidea</taxon>
        <taxon>Elateridae</taxon>
        <taxon>Agrypninae</taxon>
        <taxon>Pyrophorini</taxon>
        <taxon>Ignelater</taxon>
    </lineage>
</organism>